<evidence type="ECO:0000313" key="2">
    <source>
        <dbReference type="Proteomes" id="UP000600918"/>
    </source>
</evidence>
<evidence type="ECO:0000313" key="1">
    <source>
        <dbReference type="EMBL" id="KAF7389691.1"/>
    </source>
</evidence>
<organism evidence="1 2">
    <name type="scientific">Vespula pensylvanica</name>
    <name type="common">Western yellow jacket</name>
    <name type="synonym">Wasp</name>
    <dbReference type="NCBI Taxonomy" id="30213"/>
    <lineage>
        <taxon>Eukaryota</taxon>
        <taxon>Metazoa</taxon>
        <taxon>Ecdysozoa</taxon>
        <taxon>Arthropoda</taxon>
        <taxon>Hexapoda</taxon>
        <taxon>Insecta</taxon>
        <taxon>Pterygota</taxon>
        <taxon>Neoptera</taxon>
        <taxon>Endopterygota</taxon>
        <taxon>Hymenoptera</taxon>
        <taxon>Apocrita</taxon>
        <taxon>Aculeata</taxon>
        <taxon>Vespoidea</taxon>
        <taxon>Vespidae</taxon>
        <taxon>Vespinae</taxon>
        <taxon>Vespula</taxon>
    </lineage>
</organism>
<dbReference type="EMBL" id="JACSDY010000024">
    <property type="protein sequence ID" value="KAF7389691.1"/>
    <property type="molecule type" value="Genomic_DNA"/>
</dbReference>
<accession>A0A834JJK0</accession>
<dbReference type="Proteomes" id="UP000600918">
    <property type="component" value="Unassembled WGS sequence"/>
</dbReference>
<dbReference type="AlphaFoldDB" id="A0A834JJK0"/>
<proteinExistence type="predicted"/>
<reference evidence="1" key="1">
    <citation type="journal article" date="2020" name="G3 (Bethesda)">
        <title>High-Quality Assemblies for Three Invasive Social Wasps from the &lt;i&gt;Vespula&lt;/i&gt; Genus.</title>
        <authorList>
            <person name="Harrop T.W.R."/>
            <person name="Guhlin J."/>
            <person name="McLaughlin G.M."/>
            <person name="Permina E."/>
            <person name="Stockwell P."/>
            <person name="Gilligan J."/>
            <person name="Le Lec M.F."/>
            <person name="Gruber M.A.M."/>
            <person name="Quinn O."/>
            <person name="Lovegrove M."/>
            <person name="Duncan E.J."/>
            <person name="Remnant E.J."/>
            <person name="Van Eeckhoven J."/>
            <person name="Graham B."/>
            <person name="Knapp R.A."/>
            <person name="Langford K.W."/>
            <person name="Kronenberg Z."/>
            <person name="Press M.O."/>
            <person name="Eacker S.M."/>
            <person name="Wilson-Rankin E.E."/>
            <person name="Purcell J."/>
            <person name="Lester P.J."/>
            <person name="Dearden P.K."/>
        </authorList>
    </citation>
    <scope>NUCLEOTIDE SEQUENCE</scope>
    <source>
        <strain evidence="1">Volc-1</strain>
    </source>
</reference>
<protein>
    <submittedName>
        <fullName evidence="1">Uncharacterized protein</fullName>
    </submittedName>
</protein>
<sequence length="202" mass="22702">MEQRPSVSDSSRCPLAFCYRHFHEDPNQSGELIKSENVSNRNSESTKILNRFTQLQASISLVAVSSLVHSPRPPIGSRLCSLVHREASVHVLRSALEFIAHRNNKEVHDESRDTEQGPRPSENSNLISIMITKEFPKKVSKTLVSLYVMGFHLDRCFRTIDFVSSLLADRSGSPTPYYVTCDVHSSAFTRIGDCTSPDFNFA</sequence>
<comment type="caution">
    <text evidence="1">The sequence shown here is derived from an EMBL/GenBank/DDBJ whole genome shotgun (WGS) entry which is preliminary data.</text>
</comment>
<keyword evidence="2" id="KW-1185">Reference proteome</keyword>
<name>A0A834JJK0_VESPE</name>
<gene>
    <name evidence="1" type="ORF">H0235_018175</name>
</gene>